<protein>
    <submittedName>
        <fullName evidence="8">Putative RDD family membrane protein YckC</fullName>
    </submittedName>
</protein>
<evidence type="ECO:0000259" key="7">
    <source>
        <dbReference type="Pfam" id="PF06271"/>
    </source>
</evidence>
<evidence type="ECO:0000256" key="3">
    <source>
        <dbReference type="ARBA" id="ARBA00022692"/>
    </source>
</evidence>
<comment type="subcellular location">
    <subcellularLocation>
        <location evidence="1">Cell membrane</location>
        <topology evidence="1">Multi-pass membrane protein</topology>
    </subcellularLocation>
</comment>
<dbReference type="PANTHER" id="PTHR36115">
    <property type="entry name" value="PROLINE-RICH ANTIGEN HOMOLOG-RELATED"/>
    <property type="match status" value="1"/>
</dbReference>
<dbReference type="InterPro" id="IPR051791">
    <property type="entry name" value="Pra-immunoreactive"/>
</dbReference>
<evidence type="ECO:0000256" key="2">
    <source>
        <dbReference type="ARBA" id="ARBA00022475"/>
    </source>
</evidence>
<evidence type="ECO:0000313" key="8">
    <source>
        <dbReference type="EMBL" id="MBB6120211.1"/>
    </source>
</evidence>
<feature type="transmembrane region" description="Helical" evidence="6">
    <location>
        <begin position="59"/>
        <end position="81"/>
    </location>
</feature>
<dbReference type="PANTHER" id="PTHR36115:SF4">
    <property type="entry name" value="MEMBRANE PROTEIN"/>
    <property type="match status" value="1"/>
</dbReference>
<keyword evidence="5 6" id="KW-0472">Membrane</keyword>
<dbReference type="AlphaFoldDB" id="A0A841IVI2"/>
<evidence type="ECO:0000256" key="1">
    <source>
        <dbReference type="ARBA" id="ARBA00004651"/>
    </source>
</evidence>
<keyword evidence="2" id="KW-1003">Cell membrane</keyword>
<proteinExistence type="predicted"/>
<name>A0A841IVI2_9ACTN</name>
<feature type="domain" description="RDD" evidence="7">
    <location>
        <begin position="46"/>
        <end position="186"/>
    </location>
</feature>
<keyword evidence="4 6" id="KW-1133">Transmembrane helix</keyword>
<keyword evidence="9" id="KW-1185">Reference proteome</keyword>
<dbReference type="InterPro" id="IPR010432">
    <property type="entry name" value="RDD"/>
</dbReference>
<comment type="caution">
    <text evidence="8">The sequence shown here is derived from an EMBL/GenBank/DDBJ whole genome shotgun (WGS) entry which is preliminary data.</text>
</comment>
<organism evidence="8 9">
    <name type="scientific">Nocardiopsis algeriensis</name>
    <dbReference type="NCBI Taxonomy" id="1478215"/>
    <lineage>
        <taxon>Bacteria</taxon>
        <taxon>Bacillati</taxon>
        <taxon>Actinomycetota</taxon>
        <taxon>Actinomycetes</taxon>
        <taxon>Streptosporangiales</taxon>
        <taxon>Nocardiopsidaceae</taxon>
        <taxon>Nocardiopsis</taxon>
    </lineage>
</organism>
<dbReference type="Proteomes" id="UP000536604">
    <property type="component" value="Unassembled WGS sequence"/>
</dbReference>
<dbReference type="RefSeq" id="WP_184291086.1">
    <property type="nucleotide sequence ID" value="NZ_JACHJO010000006.1"/>
</dbReference>
<evidence type="ECO:0000256" key="4">
    <source>
        <dbReference type="ARBA" id="ARBA00022989"/>
    </source>
</evidence>
<evidence type="ECO:0000256" key="6">
    <source>
        <dbReference type="SAM" id="Phobius"/>
    </source>
</evidence>
<dbReference type="GO" id="GO:0005886">
    <property type="term" value="C:plasma membrane"/>
    <property type="evidence" value="ECO:0007669"/>
    <property type="project" value="UniProtKB-SubCell"/>
</dbReference>
<accession>A0A841IVI2</accession>
<keyword evidence="3 6" id="KW-0812">Transmembrane</keyword>
<reference evidence="8 9" key="1">
    <citation type="submission" date="2020-08" db="EMBL/GenBank/DDBJ databases">
        <title>Genomic Encyclopedia of Type Strains, Phase III (KMG-III): the genomes of soil and plant-associated and newly described type strains.</title>
        <authorList>
            <person name="Whitman W."/>
        </authorList>
    </citation>
    <scope>NUCLEOTIDE SEQUENCE [LARGE SCALE GENOMIC DNA]</scope>
    <source>
        <strain evidence="8 9">CECT 8712</strain>
    </source>
</reference>
<gene>
    <name evidence="8" type="ORF">FHS13_002163</name>
</gene>
<evidence type="ECO:0000256" key="5">
    <source>
        <dbReference type="ARBA" id="ARBA00023136"/>
    </source>
</evidence>
<dbReference type="Pfam" id="PF06271">
    <property type="entry name" value="RDD"/>
    <property type="match status" value="1"/>
</dbReference>
<sequence>MSSPYWNPQDPARGVHPSAGGWGPVQPPVPAHLPPYPGGAPQQVPASFGLRFSARLIDYLLTGVAAVAFFFLMVMVTMVLTGSEETSDAEGTVWAMLFLFGWGPLLFFYDWLYLVTWGRTLGKMMLGIKVVRADGGRLTQGQAMGRAAVFGLPQSLLCVGHIFSAAESMAALGDARGRALHDRMAGTVVIRS</sequence>
<evidence type="ECO:0000313" key="9">
    <source>
        <dbReference type="Proteomes" id="UP000536604"/>
    </source>
</evidence>
<feature type="transmembrane region" description="Helical" evidence="6">
    <location>
        <begin position="93"/>
        <end position="115"/>
    </location>
</feature>
<dbReference type="EMBL" id="JACHJO010000006">
    <property type="protein sequence ID" value="MBB6120211.1"/>
    <property type="molecule type" value="Genomic_DNA"/>
</dbReference>